<dbReference type="Proteomes" id="UP000823633">
    <property type="component" value="Unassembled WGS sequence"/>
</dbReference>
<sequence length="141" mass="15728">MDREQIKLILPHRDDMLLLDEATLEDGVAHGLYHVRGDEFFLRGHFPGNPIVPGVIQCEILAQSACVLIADQCDKDSLAVYAGLDKVRFRSSVFPGDDFRTEVTLTKARHPFYFLEGKGYVGDRLVITASFSIAITKKSDS</sequence>
<dbReference type="InterPro" id="IPR029069">
    <property type="entry name" value="HotDog_dom_sf"/>
</dbReference>
<evidence type="ECO:0000313" key="3">
    <source>
        <dbReference type="Proteomes" id="UP000823633"/>
    </source>
</evidence>
<dbReference type="InterPro" id="IPR013114">
    <property type="entry name" value="FabA_FabZ"/>
</dbReference>
<dbReference type="PANTHER" id="PTHR30272:SF1">
    <property type="entry name" value="3-HYDROXYACYL-[ACYL-CARRIER-PROTEIN] DEHYDRATASE"/>
    <property type="match status" value="1"/>
</dbReference>
<dbReference type="SUPFAM" id="SSF54637">
    <property type="entry name" value="Thioesterase/thiol ester dehydrase-isomerase"/>
    <property type="match status" value="1"/>
</dbReference>
<dbReference type="PANTHER" id="PTHR30272">
    <property type="entry name" value="3-HYDROXYACYL-[ACYL-CARRIER-PROTEIN] DEHYDRATASE"/>
    <property type="match status" value="1"/>
</dbReference>
<organism evidence="2 3">
    <name type="scientific">Candidatus Aphodenecus pullistercoris</name>
    <dbReference type="NCBI Taxonomy" id="2840669"/>
    <lineage>
        <taxon>Bacteria</taxon>
        <taxon>Pseudomonadati</taxon>
        <taxon>Spirochaetota</taxon>
        <taxon>Spirochaetia</taxon>
        <taxon>Spirochaetales</taxon>
        <taxon>Candidatus Aphodenecus</taxon>
    </lineage>
</organism>
<accession>A0A9D9EEP7</accession>
<reference evidence="2" key="1">
    <citation type="submission" date="2020-10" db="EMBL/GenBank/DDBJ databases">
        <authorList>
            <person name="Gilroy R."/>
        </authorList>
    </citation>
    <scope>NUCLEOTIDE SEQUENCE</scope>
    <source>
        <strain evidence="2">11167</strain>
    </source>
</reference>
<dbReference type="Pfam" id="PF07977">
    <property type="entry name" value="FabA"/>
    <property type="match status" value="1"/>
</dbReference>
<gene>
    <name evidence="2" type="ORF">IAC42_08395</name>
</gene>
<dbReference type="EMBL" id="JADIMU010000056">
    <property type="protein sequence ID" value="MBO8443754.1"/>
    <property type="molecule type" value="Genomic_DNA"/>
</dbReference>
<name>A0A9D9EEP7_9SPIR</name>
<evidence type="ECO:0000313" key="2">
    <source>
        <dbReference type="EMBL" id="MBO8443754.1"/>
    </source>
</evidence>
<comment type="caution">
    <text evidence="2">The sequence shown here is derived from an EMBL/GenBank/DDBJ whole genome shotgun (WGS) entry which is preliminary data.</text>
</comment>
<dbReference type="AlphaFoldDB" id="A0A9D9EEP7"/>
<reference evidence="2" key="2">
    <citation type="journal article" date="2021" name="PeerJ">
        <title>Extensive microbial diversity within the chicken gut microbiome revealed by metagenomics and culture.</title>
        <authorList>
            <person name="Gilroy R."/>
            <person name="Ravi A."/>
            <person name="Getino M."/>
            <person name="Pursley I."/>
            <person name="Horton D.L."/>
            <person name="Alikhan N.F."/>
            <person name="Baker D."/>
            <person name="Gharbi K."/>
            <person name="Hall N."/>
            <person name="Watson M."/>
            <person name="Adriaenssens E.M."/>
            <person name="Foster-Nyarko E."/>
            <person name="Jarju S."/>
            <person name="Secka A."/>
            <person name="Antonio M."/>
            <person name="Oren A."/>
            <person name="Chaudhuri R.R."/>
            <person name="La Ragione R."/>
            <person name="Hildebrand F."/>
            <person name="Pallen M.J."/>
        </authorList>
    </citation>
    <scope>NUCLEOTIDE SEQUENCE</scope>
    <source>
        <strain evidence="2">11167</strain>
    </source>
</reference>
<proteinExistence type="predicted"/>
<dbReference type="Gene3D" id="3.10.129.10">
    <property type="entry name" value="Hotdog Thioesterase"/>
    <property type="match status" value="1"/>
</dbReference>
<dbReference type="CDD" id="cd01288">
    <property type="entry name" value="FabZ"/>
    <property type="match status" value="1"/>
</dbReference>
<evidence type="ECO:0000256" key="1">
    <source>
        <dbReference type="ARBA" id="ARBA00023239"/>
    </source>
</evidence>
<protein>
    <submittedName>
        <fullName evidence="2">Beta-hydroxyacyl-ACP dehydratase</fullName>
    </submittedName>
</protein>
<keyword evidence="1" id="KW-0456">Lyase</keyword>
<dbReference type="GO" id="GO:0016829">
    <property type="term" value="F:lyase activity"/>
    <property type="evidence" value="ECO:0007669"/>
    <property type="project" value="UniProtKB-KW"/>
</dbReference>